<name>X1NIT9_9ZZZZ</name>
<dbReference type="AlphaFoldDB" id="X1NIT9"/>
<reference evidence="1" key="1">
    <citation type="journal article" date="2014" name="Front. Microbiol.">
        <title>High frequency of phylogenetically diverse reductive dehalogenase-homologous genes in deep subseafloor sedimentary metagenomes.</title>
        <authorList>
            <person name="Kawai M."/>
            <person name="Futagami T."/>
            <person name="Toyoda A."/>
            <person name="Takaki Y."/>
            <person name="Nishi S."/>
            <person name="Hori S."/>
            <person name="Arai W."/>
            <person name="Tsubouchi T."/>
            <person name="Morono Y."/>
            <person name="Uchiyama I."/>
            <person name="Ito T."/>
            <person name="Fujiyama A."/>
            <person name="Inagaki F."/>
            <person name="Takami H."/>
        </authorList>
    </citation>
    <scope>NUCLEOTIDE SEQUENCE</scope>
    <source>
        <strain evidence="1">Expedition CK06-06</strain>
    </source>
</reference>
<dbReference type="EMBL" id="BARV01013838">
    <property type="protein sequence ID" value="GAI26725.1"/>
    <property type="molecule type" value="Genomic_DNA"/>
</dbReference>
<protein>
    <submittedName>
        <fullName evidence="1">Uncharacterized protein</fullName>
    </submittedName>
</protein>
<proteinExistence type="predicted"/>
<comment type="caution">
    <text evidence="1">The sequence shown here is derived from an EMBL/GenBank/DDBJ whole genome shotgun (WGS) entry which is preliminary data.</text>
</comment>
<accession>X1NIT9</accession>
<organism evidence="1">
    <name type="scientific">marine sediment metagenome</name>
    <dbReference type="NCBI Taxonomy" id="412755"/>
    <lineage>
        <taxon>unclassified sequences</taxon>
        <taxon>metagenomes</taxon>
        <taxon>ecological metagenomes</taxon>
    </lineage>
</organism>
<feature type="non-terminal residue" evidence="1">
    <location>
        <position position="1"/>
    </location>
</feature>
<sequence>AETYRPIDEIVEELQILEEEAIAIDAEVNTILEKLGV</sequence>
<evidence type="ECO:0000313" key="1">
    <source>
        <dbReference type="EMBL" id="GAI26725.1"/>
    </source>
</evidence>
<gene>
    <name evidence="1" type="ORF">S06H3_24677</name>
</gene>